<protein>
    <recommendedName>
        <fullName evidence="2">Threonine/serine exporter-like N-terminal domain-containing protein</fullName>
    </recommendedName>
</protein>
<organism evidence="3 4">
    <name type="scientific">Bradyrhizobium betae</name>
    <dbReference type="NCBI Taxonomy" id="244734"/>
    <lineage>
        <taxon>Bacteria</taxon>
        <taxon>Pseudomonadati</taxon>
        <taxon>Pseudomonadota</taxon>
        <taxon>Alphaproteobacteria</taxon>
        <taxon>Hyphomicrobiales</taxon>
        <taxon>Nitrobacteraceae</taxon>
        <taxon>Bradyrhizobium</taxon>
    </lineage>
</organism>
<proteinExistence type="inferred from homology"/>
<sequence>MSAGAAQCALESAGRLPPASTLRFTLFAAAGAASLGQVRHALDTPSLLLIAASAAIGALVRRWLSDFSHNPLAQPLCAAFVAGIVAAAAGYFQLSNTTFWSASIPPRCWSPVHISSTVQSTSLVRAACWELRAWHMPAS</sequence>
<dbReference type="InterPro" id="IPR010619">
    <property type="entry name" value="ThrE-like_N"/>
</dbReference>
<evidence type="ECO:0000256" key="1">
    <source>
        <dbReference type="ARBA" id="ARBA00034125"/>
    </source>
</evidence>
<reference evidence="3 4" key="1">
    <citation type="submission" date="2017-03" db="EMBL/GenBank/DDBJ databases">
        <authorList>
            <person name="Safronova V.I."/>
            <person name="Sazanova A.L."/>
            <person name="Chirak E.R."/>
        </authorList>
    </citation>
    <scope>NUCLEOTIDE SEQUENCE [LARGE SCALE GENOMIC DNA]</scope>
    <source>
        <strain evidence="3 4">Opo-243</strain>
    </source>
</reference>
<comment type="similarity">
    <text evidence="1">Belongs to the ThrE exporter (TC 2.A.79) family.</text>
</comment>
<dbReference type="Pfam" id="PF06738">
    <property type="entry name" value="ThrE"/>
    <property type="match status" value="1"/>
</dbReference>
<dbReference type="AlphaFoldDB" id="A0A4Q1UNJ5"/>
<keyword evidence="4" id="KW-1185">Reference proteome</keyword>
<name>A0A4Q1UNJ5_9BRAD</name>
<dbReference type="GO" id="GO:0022857">
    <property type="term" value="F:transmembrane transporter activity"/>
    <property type="evidence" value="ECO:0007669"/>
    <property type="project" value="InterPro"/>
</dbReference>
<feature type="domain" description="Threonine/serine exporter-like N-terminal" evidence="2">
    <location>
        <begin position="15"/>
        <end position="97"/>
    </location>
</feature>
<evidence type="ECO:0000313" key="3">
    <source>
        <dbReference type="EMBL" id="RXT37844.1"/>
    </source>
</evidence>
<dbReference type="EMBL" id="MZXW01000047">
    <property type="protein sequence ID" value="RXT37844.1"/>
    <property type="molecule type" value="Genomic_DNA"/>
</dbReference>
<gene>
    <name evidence="3" type="ORF">B5V03_31860</name>
</gene>
<evidence type="ECO:0000259" key="2">
    <source>
        <dbReference type="Pfam" id="PF06738"/>
    </source>
</evidence>
<accession>A0A4Q1UNJ5</accession>
<evidence type="ECO:0000313" key="4">
    <source>
        <dbReference type="Proteomes" id="UP000290819"/>
    </source>
</evidence>
<dbReference type="Proteomes" id="UP000290819">
    <property type="component" value="Unassembled WGS sequence"/>
</dbReference>
<comment type="caution">
    <text evidence="3">The sequence shown here is derived from an EMBL/GenBank/DDBJ whole genome shotgun (WGS) entry which is preliminary data.</text>
</comment>